<feature type="domain" description="HTH tetR-type" evidence="5">
    <location>
        <begin position="13"/>
        <end position="72"/>
    </location>
</feature>
<gene>
    <name evidence="6" type="ORF">NCI01_21055</name>
</gene>
<keyword evidence="3" id="KW-0804">Transcription</keyword>
<dbReference type="PANTHER" id="PTHR30055">
    <property type="entry name" value="HTH-TYPE TRANSCRIPTIONAL REGULATOR RUTR"/>
    <property type="match status" value="1"/>
</dbReference>
<dbReference type="SUPFAM" id="SSF46689">
    <property type="entry name" value="Homeodomain-like"/>
    <property type="match status" value="1"/>
</dbReference>
<dbReference type="RefSeq" id="WP_254183453.1">
    <property type="nucleotide sequence ID" value="NZ_JANARS010000013.1"/>
</dbReference>
<dbReference type="PROSITE" id="PS50977">
    <property type="entry name" value="HTH_TETR_2"/>
    <property type="match status" value="1"/>
</dbReference>
<dbReference type="PANTHER" id="PTHR30055:SF234">
    <property type="entry name" value="HTH-TYPE TRANSCRIPTIONAL REGULATOR BETI"/>
    <property type="match status" value="1"/>
</dbReference>
<dbReference type="InterPro" id="IPR050109">
    <property type="entry name" value="HTH-type_TetR-like_transc_reg"/>
</dbReference>
<keyword evidence="1" id="KW-0805">Transcription regulation</keyword>
<keyword evidence="2 4" id="KW-0238">DNA-binding</keyword>
<comment type="caution">
    <text evidence="6">The sequence shown here is derived from an EMBL/GenBank/DDBJ whole genome shotgun (WGS) entry which is preliminary data.</text>
</comment>
<protein>
    <submittedName>
        <fullName evidence="6">TetR/AcrR family transcriptional regulator</fullName>
    </submittedName>
</protein>
<reference evidence="6 7" key="1">
    <citation type="submission" date="2022-06" db="EMBL/GenBank/DDBJ databases">
        <authorList>
            <person name="So Y."/>
        </authorList>
    </citation>
    <scope>NUCLEOTIDE SEQUENCE [LARGE SCALE GENOMIC DNA]</scope>
    <source>
        <strain evidence="6 7">STR3</strain>
    </source>
</reference>
<proteinExistence type="predicted"/>
<dbReference type="InterPro" id="IPR001647">
    <property type="entry name" value="HTH_TetR"/>
</dbReference>
<keyword evidence="7" id="KW-1185">Reference proteome</keyword>
<accession>A0ABT1L2Q3</accession>
<evidence type="ECO:0000256" key="4">
    <source>
        <dbReference type="PROSITE-ProRule" id="PRU00335"/>
    </source>
</evidence>
<evidence type="ECO:0000313" key="7">
    <source>
        <dbReference type="Proteomes" id="UP001204524"/>
    </source>
</evidence>
<evidence type="ECO:0000256" key="1">
    <source>
        <dbReference type="ARBA" id="ARBA00023015"/>
    </source>
</evidence>
<dbReference type="Pfam" id="PF00440">
    <property type="entry name" value="TetR_N"/>
    <property type="match status" value="1"/>
</dbReference>
<evidence type="ECO:0000313" key="6">
    <source>
        <dbReference type="EMBL" id="MCP3424297.1"/>
    </source>
</evidence>
<name>A0ABT1L2Q3_9ACTN</name>
<dbReference type="PRINTS" id="PR00455">
    <property type="entry name" value="HTHTETR"/>
</dbReference>
<sequence>MSPEVGAREAGARRTREALLTAAAEVFVERGVQAPIRDIAARAGVGVGTVYRHFPDRAELVIAVYRHQIDACVALADELEDASEPGRALEEWIGAFVEFLVTKHGLGVALQSDDAGFQSLHSLMLDKLVPACGVLVDAAVAADELDPSVTAYALMRAVGNLCILGPGYERDDAKAMVVRLLAGCRLTDGRSEPAT</sequence>
<dbReference type="Proteomes" id="UP001204524">
    <property type="component" value="Unassembled WGS sequence"/>
</dbReference>
<evidence type="ECO:0000256" key="2">
    <source>
        <dbReference type="ARBA" id="ARBA00023125"/>
    </source>
</evidence>
<organism evidence="6 7">
    <name type="scientific">Nocardioides pinisoli</name>
    <dbReference type="NCBI Taxonomy" id="2950279"/>
    <lineage>
        <taxon>Bacteria</taxon>
        <taxon>Bacillati</taxon>
        <taxon>Actinomycetota</taxon>
        <taxon>Actinomycetes</taxon>
        <taxon>Propionibacteriales</taxon>
        <taxon>Nocardioidaceae</taxon>
        <taxon>Nocardioides</taxon>
    </lineage>
</organism>
<feature type="DNA-binding region" description="H-T-H motif" evidence="4">
    <location>
        <begin position="35"/>
        <end position="54"/>
    </location>
</feature>
<dbReference type="InterPro" id="IPR036271">
    <property type="entry name" value="Tet_transcr_reg_TetR-rel_C_sf"/>
</dbReference>
<dbReference type="InterPro" id="IPR009057">
    <property type="entry name" value="Homeodomain-like_sf"/>
</dbReference>
<evidence type="ECO:0000259" key="5">
    <source>
        <dbReference type="PROSITE" id="PS50977"/>
    </source>
</evidence>
<dbReference type="EMBL" id="JANARS010000013">
    <property type="protein sequence ID" value="MCP3424297.1"/>
    <property type="molecule type" value="Genomic_DNA"/>
</dbReference>
<evidence type="ECO:0000256" key="3">
    <source>
        <dbReference type="ARBA" id="ARBA00023163"/>
    </source>
</evidence>
<dbReference type="SUPFAM" id="SSF48498">
    <property type="entry name" value="Tetracyclin repressor-like, C-terminal domain"/>
    <property type="match status" value="1"/>
</dbReference>
<dbReference type="Gene3D" id="1.10.357.10">
    <property type="entry name" value="Tetracycline Repressor, domain 2"/>
    <property type="match status" value="1"/>
</dbReference>